<reference evidence="3 4" key="1">
    <citation type="submission" date="2019-09" db="EMBL/GenBank/DDBJ databases">
        <title>Segnochrobactrum spirostomi gen. nov., sp. nov., isolated from the ciliate Spirostomum cf. yagiui and description of a novel family, Segnochrobactraceae fam. nov. within the order Rhizobiales of the class Alphaproteobacteria.</title>
        <authorList>
            <person name="Akter S."/>
            <person name="Shazib S.U.A."/>
            <person name="Shin M.K."/>
        </authorList>
    </citation>
    <scope>NUCLEOTIDE SEQUENCE [LARGE SCALE GENOMIC DNA]</scope>
    <source>
        <strain evidence="3 4">Sp-1</strain>
    </source>
</reference>
<name>A0A6A7Y6W2_9HYPH</name>
<feature type="compositionally biased region" description="Basic residues" evidence="1">
    <location>
        <begin position="7"/>
        <end position="17"/>
    </location>
</feature>
<dbReference type="EMBL" id="VWNA01000001">
    <property type="protein sequence ID" value="MQT13402.1"/>
    <property type="molecule type" value="Genomic_DNA"/>
</dbReference>
<protein>
    <recommendedName>
        <fullName evidence="2">Phasin domain-containing protein</fullName>
    </recommendedName>
</protein>
<evidence type="ECO:0000313" key="3">
    <source>
        <dbReference type="EMBL" id="MQT13402.1"/>
    </source>
</evidence>
<comment type="caution">
    <text evidence="3">The sequence shown here is derived from an EMBL/GenBank/DDBJ whole genome shotgun (WGS) entry which is preliminary data.</text>
</comment>
<feature type="region of interest" description="Disordered" evidence="1">
    <location>
        <begin position="1"/>
        <end position="37"/>
    </location>
</feature>
<evidence type="ECO:0000313" key="4">
    <source>
        <dbReference type="Proteomes" id="UP000332515"/>
    </source>
</evidence>
<accession>A0A6A7Y6W2</accession>
<keyword evidence="4" id="KW-1185">Reference proteome</keyword>
<evidence type="ECO:0000256" key="1">
    <source>
        <dbReference type="SAM" id="MobiDB-lite"/>
    </source>
</evidence>
<feature type="compositionally biased region" description="Pro residues" evidence="1">
    <location>
        <begin position="22"/>
        <end position="31"/>
    </location>
</feature>
<proteinExistence type="predicted"/>
<evidence type="ECO:0000259" key="2">
    <source>
        <dbReference type="Pfam" id="PF09361"/>
    </source>
</evidence>
<gene>
    <name evidence="3" type="ORF">F0357_12260</name>
</gene>
<dbReference type="Proteomes" id="UP000332515">
    <property type="component" value="Unassembled WGS sequence"/>
</dbReference>
<dbReference type="Pfam" id="PF09361">
    <property type="entry name" value="Phasin_2"/>
    <property type="match status" value="1"/>
</dbReference>
<sequence length="201" mass="21335">MTDAKMIRRRRHERPHRWSCSPPVPPGPDRSPNPTRSRWSVAMTKIGEYEFPEQIRTLAVEGVEQARQAFDELIGVARKTVTSVEEQSQNARQGAAALSRQLIGVAEDNVSATFAFAQSLALAASVEDLVRLHSEFLTGRAQAFSEQARSLGEAAAAAGGDLVRAGTRAADTAADQASAAVEEAEAVVTAAAEEVPPASAA</sequence>
<feature type="domain" description="Phasin" evidence="2">
    <location>
        <begin position="73"/>
        <end position="164"/>
    </location>
</feature>
<organism evidence="3 4">
    <name type="scientific">Segnochrobactrum spirostomi</name>
    <dbReference type="NCBI Taxonomy" id="2608987"/>
    <lineage>
        <taxon>Bacteria</taxon>
        <taxon>Pseudomonadati</taxon>
        <taxon>Pseudomonadota</taxon>
        <taxon>Alphaproteobacteria</taxon>
        <taxon>Hyphomicrobiales</taxon>
        <taxon>Segnochrobactraceae</taxon>
        <taxon>Segnochrobactrum</taxon>
    </lineage>
</organism>
<dbReference type="AlphaFoldDB" id="A0A6A7Y6W2"/>
<dbReference type="InterPro" id="IPR018968">
    <property type="entry name" value="Phasin"/>
</dbReference>